<dbReference type="EMBL" id="LUUB01000059">
    <property type="protein sequence ID" value="OAF08700.1"/>
    <property type="molecule type" value="Genomic_DNA"/>
</dbReference>
<gene>
    <name evidence="1" type="ORF">AYJ54_13685</name>
</gene>
<name>A0A176YQV7_9BRAD</name>
<keyword evidence="2" id="KW-1185">Reference proteome</keyword>
<organism evidence="1 2">
    <name type="scientific">Bradyrhizobium centrolobii</name>
    <dbReference type="NCBI Taxonomy" id="1505087"/>
    <lineage>
        <taxon>Bacteria</taxon>
        <taxon>Pseudomonadati</taxon>
        <taxon>Pseudomonadota</taxon>
        <taxon>Alphaproteobacteria</taxon>
        <taxon>Hyphomicrobiales</taxon>
        <taxon>Nitrobacteraceae</taxon>
        <taxon>Bradyrhizobium</taxon>
    </lineage>
</organism>
<dbReference type="STRING" id="1505087.AYJ54_13685"/>
<comment type="caution">
    <text evidence="1">The sequence shown here is derived from an EMBL/GenBank/DDBJ whole genome shotgun (WGS) entry which is preliminary data.</text>
</comment>
<evidence type="ECO:0000313" key="1">
    <source>
        <dbReference type="EMBL" id="OAF08700.1"/>
    </source>
</evidence>
<evidence type="ECO:0000313" key="2">
    <source>
        <dbReference type="Proteomes" id="UP000076959"/>
    </source>
</evidence>
<sequence length="93" mass="10638">MRTASDGRLVGARRVFEPIDEKVEVFLRSQSPQQPKEIFNRRLRQLAFARSSKGNRTLELTFIQVFDRSLDLSSLIAASWSPHLPPFAPQQKA</sequence>
<reference evidence="1 2" key="1">
    <citation type="submission" date="2016-03" db="EMBL/GenBank/DDBJ databases">
        <title>Draft Genome Sequence of the Strain BR 10245 (Bradyrhizobium sp.) isolated from nodules of Centrolobium paraense.</title>
        <authorList>
            <person name="Simoes-Araujo J.L.Sr."/>
            <person name="Barauna A.C."/>
            <person name="Silva K."/>
            <person name="Zilli J.E."/>
        </authorList>
    </citation>
    <scope>NUCLEOTIDE SEQUENCE [LARGE SCALE GENOMIC DNA]</scope>
    <source>
        <strain evidence="1 2">BR 10245</strain>
    </source>
</reference>
<dbReference type="AlphaFoldDB" id="A0A176YQV7"/>
<accession>A0A176YQV7</accession>
<protein>
    <submittedName>
        <fullName evidence="1">Uncharacterized protein</fullName>
    </submittedName>
</protein>
<proteinExistence type="predicted"/>
<dbReference type="Proteomes" id="UP000076959">
    <property type="component" value="Unassembled WGS sequence"/>
</dbReference>